<evidence type="ECO:0000313" key="12">
    <source>
        <dbReference type="Proteomes" id="UP000728185"/>
    </source>
</evidence>
<dbReference type="PROSITE" id="PS50157">
    <property type="entry name" value="ZINC_FINGER_C2H2_2"/>
    <property type="match status" value="1"/>
</dbReference>
<dbReference type="InterPro" id="IPR013087">
    <property type="entry name" value="Znf_C2H2_type"/>
</dbReference>
<dbReference type="SMART" id="SM00355">
    <property type="entry name" value="ZnF_C2H2"/>
    <property type="match status" value="3"/>
</dbReference>
<dbReference type="Proteomes" id="UP000728185">
    <property type="component" value="Unassembled WGS sequence"/>
</dbReference>
<dbReference type="AlphaFoldDB" id="A0A8E0RW12"/>
<organism evidence="11 12">
    <name type="scientific">Fasciolopsis buskii</name>
    <dbReference type="NCBI Taxonomy" id="27845"/>
    <lineage>
        <taxon>Eukaryota</taxon>
        <taxon>Metazoa</taxon>
        <taxon>Spiralia</taxon>
        <taxon>Lophotrochozoa</taxon>
        <taxon>Platyhelminthes</taxon>
        <taxon>Trematoda</taxon>
        <taxon>Digenea</taxon>
        <taxon>Plagiorchiida</taxon>
        <taxon>Echinostomata</taxon>
        <taxon>Echinostomatoidea</taxon>
        <taxon>Fasciolidae</taxon>
        <taxon>Fasciolopsis</taxon>
    </lineage>
</organism>
<dbReference type="GO" id="GO:0008270">
    <property type="term" value="F:zinc ion binding"/>
    <property type="evidence" value="ECO:0007669"/>
    <property type="project" value="UniProtKB-KW"/>
</dbReference>
<evidence type="ECO:0000256" key="1">
    <source>
        <dbReference type="ARBA" id="ARBA00004123"/>
    </source>
</evidence>
<dbReference type="OrthoDB" id="6417226at2759"/>
<dbReference type="SUPFAM" id="SSF57667">
    <property type="entry name" value="beta-beta-alpha zinc fingers"/>
    <property type="match status" value="1"/>
</dbReference>
<comment type="subcellular location">
    <subcellularLocation>
        <location evidence="1">Nucleus</location>
    </subcellularLocation>
</comment>
<evidence type="ECO:0000313" key="11">
    <source>
        <dbReference type="EMBL" id="KAA0194367.1"/>
    </source>
</evidence>
<dbReference type="FunFam" id="3.30.160.60:FF:000081">
    <property type="entry name" value="Zinc finger homeobox protein 4"/>
    <property type="match status" value="1"/>
</dbReference>
<gene>
    <name evidence="11" type="ORF">FBUS_05607</name>
</gene>
<dbReference type="Gene3D" id="3.30.160.60">
    <property type="entry name" value="Classic Zinc Finger"/>
    <property type="match status" value="1"/>
</dbReference>
<keyword evidence="8" id="KW-0539">Nucleus</keyword>
<name>A0A8E0RW12_9TREM</name>
<evidence type="ECO:0000256" key="8">
    <source>
        <dbReference type="ARBA" id="ARBA00023242"/>
    </source>
</evidence>
<comment type="caution">
    <text evidence="11">The sequence shown here is derived from an EMBL/GenBank/DDBJ whole genome shotgun (WGS) entry which is preliminary data.</text>
</comment>
<dbReference type="Pfam" id="PF12874">
    <property type="entry name" value="zf-met"/>
    <property type="match status" value="1"/>
</dbReference>
<evidence type="ECO:0000256" key="3">
    <source>
        <dbReference type="ARBA" id="ARBA00022737"/>
    </source>
</evidence>
<evidence type="ECO:0000256" key="7">
    <source>
        <dbReference type="ARBA" id="ARBA00023155"/>
    </source>
</evidence>
<keyword evidence="3" id="KW-0677">Repeat</keyword>
<dbReference type="InterPro" id="IPR036236">
    <property type="entry name" value="Znf_C2H2_sf"/>
</dbReference>
<evidence type="ECO:0000256" key="6">
    <source>
        <dbReference type="ARBA" id="ARBA00023125"/>
    </source>
</evidence>
<dbReference type="PANTHER" id="PTHR45891:SF3">
    <property type="entry name" value="ZINC FINGER PROTEIN 2"/>
    <property type="match status" value="1"/>
</dbReference>
<dbReference type="PANTHER" id="PTHR45891">
    <property type="entry name" value="ZINC FINGER HOMEOBOX PROTEIN"/>
    <property type="match status" value="1"/>
</dbReference>
<keyword evidence="5" id="KW-0862">Zinc</keyword>
<evidence type="ECO:0000256" key="4">
    <source>
        <dbReference type="ARBA" id="ARBA00022771"/>
    </source>
</evidence>
<evidence type="ECO:0000259" key="10">
    <source>
        <dbReference type="PROSITE" id="PS50157"/>
    </source>
</evidence>
<reference evidence="11" key="1">
    <citation type="submission" date="2019-05" db="EMBL/GenBank/DDBJ databases">
        <title>Annotation for the trematode Fasciolopsis buski.</title>
        <authorList>
            <person name="Choi Y.-J."/>
        </authorList>
    </citation>
    <scope>NUCLEOTIDE SEQUENCE</scope>
    <source>
        <strain evidence="11">HT</strain>
        <tissue evidence="11">Whole worm</tissue>
    </source>
</reference>
<sequence length="594" mass="65957">MVSPESHMPTLSVAKSMMGAMKLCPYCLTKTTHPRLGRGESYLCGYKPYRCEVCNYSTTTKGNLAIHQQSDKHLNNIQDQEQAKVQRSAKLDCGATRDSIDGHETASFIASPERQCPLKTSGKISGTSPHPNQNNSKKTALDNIAQVGPLLSPTPATTTTMPTPFLTAVTKNQAFFGCTEAYQRQEVPSQTITPFWVPNSSTIFSPREVHTKKPKEILDKGDRTDPCSNGLSDGISYPFICQVCCAFGTDQPDLLIKHAERNRSPVNSDAINPWITAHSGNMWFCRLCAYKSPLKANFQLHCKTEKHAQRLSLLLHVCEGGQASQAKVFSCSVPDGRLGPSDYNERDAFGISEAINMPPFPVQLLCLACDVYITSVHKFRVHCQCSRHLRAVEVFAHLTNIRSQLWSRISRLCLSFVQLFGFSHSPRTINNSASDRLTHMACVLSTIKVEFICEFPCCTLTKGGDTGAKGTRSFDTISKALIHWHTSEHQQLLAQQSTPDELFHSPNKLCCGIGLRWCLGDLYGTVDQLSVLSTMLGNQSDIGFSSGSFDPQTVKMSQGSISDYAPLEADEWINFDIRKWFSNFDFGEYYRPSD</sequence>
<keyword evidence="4 9" id="KW-0863">Zinc-finger</keyword>
<dbReference type="GO" id="GO:0000981">
    <property type="term" value="F:DNA-binding transcription factor activity, RNA polymerase II-specific"/>
    <property type="evidence" value="ECO:0007669"/>
    <property type="project" value="TreeGrafter"/>
</dbReference>
<evidence type="ECO:0000256" key="9">
    <source>
        <dbReference type="PROSITE-ProRule" id="PRU00042"/>
    </source>
</evidence>
<proteinExistence type="predicted"/>
<keyword evidence="7 11" id="KW-0371">Homeobox</keyword>
<feature type="domain" description="C2H2-type" evidence="10">
    <location>
        <begin position="49"/>
        <end position="78"/>
    </location>
</feature>
<dbReference type="InterPro" id="IPR051968">
    <property type="entry name" value="ZnFinger_Homeobox_TR"/>
</dbReference>
<dbReference type="EMBL" id="LUCM01004416">
    <property type="protein sequence ID" value="KAA0194367.1"/>
    <property type="molecule type" value="Genomic_DNA"/>
</dbReference>
<keyword evidence="12" id="KW-1185">Reference proteome</keyword>
<dbReference type="GO" id="GO:0000978">
    <property type="term" value="F:RNA polymerase II cis-regulatory region sequence-specific DNA binding"/>
    <property type="evidence" value="ECO:0007669"/>
    <property type="project" value="TreeGrafter"/>
</dbReference>
<protein>
    <submittedName>
        <fullName evidence="11">Zinc finger homeobox protein 3</fullName>
    </submittedName>
</protein>
<dbReference type="GO" id="GO:0005634">
    <property type="term" value="C:nucleus"/>
    <property type="evidence" value="ECO:0007669"/>
    <property type="project" value="UniProtKB-SubCell"/>
</dbReference>
<keyword evidence="2" id="KW-0479">Metal-binding</keyword>
<keyword evidence="6 11" id="KW-0238">DNA-binding</keyword>
<evidence type="ECO:0000256" key="5">
    <source>
        <dbReference type="ARBA" id="ARBA00022833"/>
    </source>
</evidence>
<evidence type="ECO:0000256" key="2">
    <source>
        <dbReference type="ARBA" id="ARBA00022723"/>
    </source>
</evidence>
<accession>A0A8E0RW12</accession>